<name>A0A6S7EXK9_9BURK</name>
<evidence type="ECO:0000259" key="2">
    <source>
        <dbReference type="Pfam" id="PF10106"/>
    </source>
</evidence>
<organism evidence="3 4">
    <name type="scientific">Achromobacter anxifer</name>
    <dbReference type="NCBI Taxonomy" id="1287737"/>
    <lineage>
        <taxon>Bacteria</taxon>
        <taxon>Pseudomonadati</taxon>
        <taxon>Pseudomonadota</taxon>
        <taxon>Betaproteobacteria</taxon>
        <taxon>Burkholderiales</taxon>
        <taxon>Alcaligenaceae</taxon>
        <taxon>Achromobacter</taxon>
    </lineage>
</organism>
<evidence type="ECO:0000313" key="3">
    <source>
        <dbReference type="EMBL" id="CAB3928430.1"/>
    </source>
</evidence>
<protein>
    <recommendedName>
        <fullName evidence="2">DUF2345 domain-containing protein</fullName>
    </recommendedName>
</protein>
<gene>
    <name evidence="3" type="ORF">LMG26858_06228</name>
</gene>
<dbReference type="AlphaFoldDB" id="A0A6S7EXK9"/>
<accession>A0A6S7EXK9</accession>
<feature type="domain" description="DUF2345" evidence="2">
    <location>
        <begin position="69"/>
        <end position="225"/>
    </location>
</feature>
<feature type="region of interest" description="Disordered" evidence="1">
    <location>
        <begin position="51"/>
        <end position="71"/>
    </location>
</feature>
<evidence type="ECO:0000256" key="1">
    <source>
        <dbReference type="SAM" id="MobiDB-lite"/>
    </source>
</evidence>
<dbReference type="Pfam" id="PF10106">
    <property type="entry name" value="DUF2345"/>
    <property type="match status" value="1"/>
</dbReference>
<sequence>MARSLDGVVGAHQGLRLASALGAKGADASVLDDGKAPLAAMHRAVSGTVAGDSLDGARSDASAKHTQAADGKVPHLTDPVVLMAARAGLAQVSGEHMQYTAGETVHWSSGRDQNLAVMGALRVHTGQGLGIVAGLQQGGADSGLDLISATGDVQVQAQHDILRVQAQKDITMGSAKTSVEYAAPKRIRIATAAGASIVLEGGNITVTAPGRIDVKTGNKQFAGPDQMSYALPVFVQSAPEPMKLALRLQDMPGAHGIAPEGETWRIVKVPAGLTVVQSGGRINPQVFDSSEWSEVLSEGKTPASGELGLTEAQQYSVHSEVMANPGRVWLISGLTAQAMTPARWTTTSEQATSERILDALNFARKGSELDTAHADWLSEHALADGSAQGMETLKPKTKA</sequence>
<dbReference type="Proteomes" id="UP000494117">
    <property type="component" value="Unassembled WGS sequence"/>
</dbReference>
<evidence type="ECO:0000313" key="4">
    <source>
        <dbReference type="Proteomes" id="UP000494117"/>
    </source>
</evidence>
<keyword evidence="4" id="KW-1185">Reference proteome</keyword>
<reference evidence="3 4" key="1">
    <citation type="submission" date="2020-04" db="EMBL/GenBank/DDBJ databases">
        <authorList>
            <person name="De Canck E."/>
        </authorList>
    </citation>
    <scope>NUCLEOTIDE SEQUENCE [LARGE SCALE GENOMIC DNA]</scope>
    <source>
        <strain evidence="3 4">LMG 26858</strain>
    </source>
</reference>
<dbReference type="InterPro" id="IPR018769">
    <property type="entry name" value="VgrG2_DUF2345"/>
</dbReference>
<dbReference type="EMBL" id="CADILG010000105">
    <property type="protein sequence ID" value="CAB3928430.1"/>
    <property type="molecule type" value="Genomic_DNA"/>
</dbReference>
<proteinExistence type="predicted"/>